<proteinExistence type="predicted"/>
<dbReference type="AlphaFoldDB" id="A0A940X1A7"/>
<sequence length="124" mass="13623">MNTKQHRVVLGASAFQRAAVILNERAVECAENEGWPIPADEIEAPLIVARASAMRRATALFREHVRDELHFWSGRTGARRRTTSPDALPALRRQGYFSALADSSGSDPFPVSGLVIPSVRQSAR</sequence>
<evidence type="ECO:0000313" key="2">
    <source>
        <dbReference type="Proteomes" id="UP000673447"/>
    </source>
</evidence>
<name>A0A940X1A7_9GAMM</name>
<organism evidence="1 2">
    <name type="scientific">Pseudoxanthomonas helianthi</name>
    <dbReference type="NCBI Taxonomy" id="1453541"/>
    <lineage>
        <taxon>Bacteria</taxon>
        <taxon>Pseudomonadati</taxon>
        <taxon>Pseudomonadota</taxon>
        <taxon>Gammaproteobacteria</taxon>
        <taxon>Lysobacterales</taxon>
        <taxon>Lysobacteraceae</taxon>
        <taxon>Pseudoxanthomonas</taxon>
    </lineage>
</organism>
<dbReference type="Proteomes" id="UP000673447">
    <property type="component" value="Unassembled WGS sequence"/>
</dbReference>
<dbReference type="RefSeq" id="WP_210535793.1">
    <property type="nucleotide sequence ID" value="NZ_JAGKTC010000001.1"/>
</dbReference>
<comment type="caution">
    <text evidence="1">The sequence shown here is derived from an EMBL/GenBank/DDBJ whole genome shotgun (WGS) entry which is preliminary data.</text>
</comment>
<protein>
    <submittedName>
        <fullName evidence="1">Uncharacterized protein</fullName>
    </submittedName>
</protein>
<dbReference type="EMBL" id="JAGKTC010000001">
    <property type="protein sequence ID" value="MBP3983990.1"/>
    <property type="molecule type" value="Genomic_DNA"/>
</dbReference>
<accession>A0A940X1A7</accession>
<evidence type="ECO:0000313" key="1">
    <source>
        <dbReference type="EMBL" id="MBP3983990.1"/>
    </source>
</evidence>
<keyword evidence="2" id="KW-1185">Reference proteome</keyword>
<reference evidence="1" key="1">
    <citation type="journal article" date="2016" name="Int. J. Syst. Evol. Microbiol.">
        <title>Pseudoxanthomonas helianthi sp. nov., isolated from roots of Jerusalem artichoke (Helianthus tuberosus).</title>
        <authorList>
            <person name="Kittiwongwattana C."/>
            <person name="Thawai C."/>
        </authorList>
    </citation>
    <scope>NUCLEOTIDE SEQUENCE</scope>
    <source>
        <strain evidence="1">110414</strain>
    </source>
</reference>
<reference evidence="1" key="2">
    <citation type="submission" date="2021-03" db="EMBL/GenBank/DDBJ databases">
        <authorList>
            <person name="Cao W."/>
        </authorList>
    </citation>
    <scope>NUCLEOTIDE SEQUENCE</scope>
    <source>
        <strain evidence="1">110414</strain>
    </source>
</reference>
<gene>
    <name evidence="1" type="ORF">J5837_06065</name>
</gene>